<dbReference type="RefSeq" id="XP_006696964.1">
    <property type="nucleotide sequence ID" value="XM_006696901.1"/>
</dbReference>
<accession>G0SGK7</accession>
<evidence type="ECO:0000259" key="2">
    <source>
        <dbReference type="Pfam" id="PF01702"/>
    </source>
</evidence>
<dbReference type="GO" id="GO:0006400">
    <property type="term" value="P:tRNA modification"/>
    <property type="evidence" value="ECO:0007669"/>
    <property type="project" value="InterPro"/>
</dbReference>
<dbReference type="Proteomes" id="UP000008066">
    <property type="component" value="Unassembled WGS sequence"/>
</dbReference>
<dbReference type="AlphaFoldDB" id="G0SGK7"/>
<proteinExistence type="predicted"/>
<keyword evidence="4" id="KW-1185">Reference proteome</keyword>
<dbReference type="InterPro" id="IPR036511">
    <property type="entry name" value="TGT-like_sf"/>
</dbReference>
<organism evidence="4">
    <name type="scientific">Chaetomium thermophilum (strain DSM 1495 / CBS 144.50 / IMI 039719)</name>
    <name type="common">Thermochaetoides thermophila</name>
    <dbReference type="NCBI Taxonomy" id="759272"/>
    <lineage>
        <taxon>Eukaryota</taxon>
        <taxon>Fungi</taxon>
        <taxon>Dikarya</taxon>
        <taxon>Ascomycota</taxon>
        <taxon>Pezizomycotina</taxon>
        <taxon>Sordariomycetes</taxon>
        <taxon>Sordariomycetidae</taxon>
        <taxon>Sordariales</taxon>
        <taxon>Chaetomiaceae</taxon>
        <taxon>Thermochaetoides</taxon>
    </lineage>
</organism>
<feature type="region of interest" description="Disordered" evidence="1">
    <location>
        <begin position="61"/>
        <end position="104"/>
    </location>
</feature>
<gene>
    <name evidence="3" type="ORF">CTHT_0066680</name>
</gene>
<evidence type="ECO:0000313" key="4">
    <source>
        <dbReference type="Proteomes" id="UP000008066"/>
    </source>
</evidence>
<dbReference type="STRING" id="759272.G0SGK7"/>
<dbReference type="eggNOG" id="KOG3909">
    <property type="taxonomic scope" value="Eukaryota"/>
</dbReference>
<reference evidence="3 4" key="1">
    <citation type="journal article" date="2011" name="Cell">
        <title>Insight into structure and assembly of the nuclear pore complex by utilizing the genome of a eukaryotic thermophile.</title>
        <authorList>
            <person name="Amlacher S."/>
            <person name="Sarges P."/>
            <person name="Flemming D."/>
            <person name="van Noort V."/>
            <person name="Kunze R."/>
            <person name="Devos D.P."/>
            <person name="Arumugam M."/>
            <person name="Bork P."/>
            <person name="Hurt E."/>
        </authorList>
    </citation>
    <scope>NUCLEOTIDE SEQUENCE [LARGE SCALE GENOMIC DNA]</scope>
    <source>
        <strain evidence="4">DSM 1495 / CBS 144.50 / IMI 039719</strain>
    </source>
</reference>
<dbReference type="OrthoDB" id="27601at2759"/>
<protein>
    <recommendedName>
        <fullName evidence="2">tRNA-guanine(15) transglycosylase-like domain-containing protein</fullName>
    </recommendedName>
</protein>
<sequence length="104" mass="11439">MLGWTLLSIHNHSILNQFFANVRAALADGTFDEKAKQFALRYEPDFPEGAAERPRARGYQYISVGGDPKRNKPAWSKMEAEKAERAKEEEGEGEGEKGVAAAGA</sequence>
<dbReference type="HOGENOM" id="CLU_2249835_0_0_1"/>
<feature type="domain" description="tRNA-guanine(15) transglycosylase-like" evidence="2">
    <location>
        <begin position="1"/>
        <end position="43"/>
    </location>
</feature>
<feature type="compositionally biased region" description="Basic and acidic residues" evidence="1">
    <location>
        <begin position="78"/>
        <end position="88"/>
    </location>
</feature>
<dbReference type="GeneID" id="18260706"/>
<dbReference type="Pfam" id="PF01702">
    <property type="entry name" value="TGT"/>
    <property type="match status" value="1"/>
</dbReference>
<dbReference type="KEGG" id="cthr:CTHT_0066680"/>
<dbReference type="Gene3D" id="3.20.20.105">
    <property type="entry name" value="Queuine tRNA-ribosyltransferase-like"/>
    <property type="match status" value="1"/>
</dbReference>
<evidence type="ECO:0000313" key="3">
    <source>
        <dbReference type="EMBL" id="EGS17346.1"/>
    </source>
</evidence>
<dbReference type="EMBL" id="GL988047">
    <property type="protein sequence ID" value="EGS17346.1"/>
    <property type="molecule type" value="Genomic_DNA"/>
</dbReference>
<dbReference type="SUPFAM" id="SSF51713">
    <property type="entry name" value="tRNA-guanine transglycosylase"/>
    <property type="match status" value="1"/>
</dbReference>
<evidence type="ECO:0000256" key="1">
    <source>
        <dbReference type="SAM" id="MobiDB-lite"/>
    </source>
</evidence>
<name>G0SGK7_CHATD</name>
<dbReference type="InterPro" id="IPR002616">
    <property type="entry name" value="tRNA_ribo_trans-like"/>
</dbReference>